<evidence type="ECO:0000256" key="1">
    <source>
        <dbReference type="SAM" id="MobiDB-lite"/>
    </source>
</evidence>
<protein>
    <submittedName>
        <fullName evidence="2">Uncharacterized protein</fullName>
    </submittedName>
</protein>
<name>A0ABN4LUV0_9ALTE</name>
<keyword evidence="3" id="KW-1185">Reference proteome</keyword>
<dbReference type="EMBL" id="CP013927">
    <property type="protein sequence ID" value="AMJ76655.1"/>
    <property type="molecule type" value="Genomic_DNA"/>
</dbReference>
<keyword evidence="2" id="KW-0614">Plasmid</keyword>
<dbReference type="Proteomes" id="UP000056750">
    <property type="component" value="Plasmid pASTE61-200"/>
</dbReference>
<organism evidence="2 3">
    <name type="scientific">Alteromonas stellipolaris</name>
    <dbReference type="NCBI Taxonomy" id="233316"/>
    <lineage>
        <taxon>Bacteria</taxon>
        <taxon>Pseudomonadati</taxon>
        <taxon>Pseudomonadota</taxon>
        <taxon>Gammaproteobacteria</taxon>
        <taxon>Alteromonadales</taxon>
        <taxon>Alteromonadaceae</taxon>
        <taxon>Alteromonas/Salinimonas group</taxon>
        <taxon>Alteromonas</taxon>
    </lineage>
</organism>
<accession>A0ABN4LUV0</accession>
<gene>
    <name evidence="2" type="ORF">AVL57_00475</name>
</gene>
<dbReference type="RefSeq" id="WP_061093696.1">
    <property type="nucleotide sequence ID" value="NZ_CP013927.1"/>
</dbReference>
<geneLocation type="plasmid" evidence="2 3">
    <name>pASTE61-200</name>
</geneLocation>
<proteinExistence type="predicted"/>
<sequence>MSAINYEELEDALPNSEESATPTVSEVEPPEPESEPEPIKVSGPYKPKKKIFTLKRALVAAVVITAAGSYFLFDSADIENFVGKFPTLQNGEVKNTLFNTKLEELSRQKDEQISTINGQLNNMQGALKSVGSVSEQAATALNMASQNQQALMIINSKLTQISMDLARLSDVKKQAPVMNVGKDYGADISDIKGRMSDIIFSLSKVTNAVKENGKDISSLDDRHMLMKAELEQKAMDEQRIAEAKSKTPAVTIKVPWVNKAANYDKKIAVLVSPVTHKKVTVVVGTDVPQCGRVLDMIEESKTIVTEQCSIAKG</sequence>
<reference evidence="2 3" key="1">
    <citation type="submission" date="2015-12" db="EMBL/GenBank/DDBJ databases">
        <title>Intraspecies pangenome expansion in the marine bacterium Alteromonas.</title>
        <authorList>
            <person name="Lopez-Perez M."/>
            <person name="Rodriguez-Valera F."/>
        </authorList>
    </citation>
    <scope>NUCLEOTIDE SEQUENCE [LARGE SCALE GENOMIC DNA]</scope>
    <source>
        <strain evidence="2 3">LMG 21861</strain>
        <plasmid evidence="2 3">pASTE61-200</plasmid>
    </source>
</reference>
<feature type="region of interest" description="Disordered" evidence="1">
    <location>
        <begin position="1"/>
        <end position="42"/>
    </location>
</feature>
<evidence type="ECO:0000313" key="3">
    <source>
        <dbReference type="Proteomes" id="UP000056750"/>
    </source>
</evidence>
<evidence type="ECO:0000313" key="2">
    <source>
        <dbReference type="EMBL" id="AMJ76655.1"/>
    </source>
</evidence>